<proteinExistence type="predicted"/>
<evidence type="ECO:0000256" key="1">
    <source>
        <dbReference type="SAM" id="MobiDB-lite"/>
    </source>
</evidence>
<organism evidence="2 3">
    <name type="scientific">Peronospora belbahrii</name>
    <dbReference type="NCBI Taxonomy" id="622444"/>
    <lineage>
        <taxon>Eukaryota</taxon>
        <taxon>Sar</taxon>
        <taxon>Stramenopiles</taxon>
        <taxon>Oomycota</taxon>
        <taxon>Peronosporomycetes</taxon>
        <taxon>Peronosporales</taxon>
        <taxon>Peronosporaceae</taxon>
        <taxon>Peronospora</taxon>
    </lineage>
</organism>
<name>A0ABN8D0R6_9STRA</name>
<dbReference type="EMBL" id="CAKLCB010000275">
    <property type="protein sequence ID" value="CAH0518998.1"/>
    <property type="molecule type" value="Genomic_DNA"/>
</dbReference>
<gene>
    <name evidence="2" type="ORF">PBS001_LOCUS5543</name>
</gene>
<feature type="compositionally biased region" description="Basic and acidic residues" evidence="1">
    <location>
        <begin position="57"/>
        <end position="66"/>
    </location>
</feature>
<sequence length="130" mass="14727">MTGVKKLTDHLNKQEQDNTNEYHTGSMQFASAESEAYSEESNKIKRMSPGPTGAASLRDRKIRINAEPRSVGSRARRSHEYDPDDRGLDDPRRPLKRLQRLCRGGVITQRTRASAIADLIKFTGRDKDKD</sequence>
<feature type="compositionally biased region" description="Basic and acidic residues" evidence="1">
    <location>
        <begin position="1"/>
        <end position="16"/>
    </location>
</feature>
<feature type="compositionally biased region" description="Basic and acidic residues" evidence="1">
    <location>
        <begin position="78"/>
        <end position="93"/>
    </location>
</feature>
<feature type="region of interest" description="Disordered" evidence="1">
    <location>
        <begin position="1"/>
        <end position="96"/>
    </location>
</feature>
<evidence type="ECO:0000313" key="3">
    <source>
        <dbReference type="Proteomes" id="UP001158986"/>
    </source>
</evidence>
<dbReference type="Proteomes" id="UP001158986">
    <property type="component" value="Unassembled WGS sequence"/>
</dbReference>
<reference evidence="2 3" key="1">
    <citation type="submission" date="2021-11" db="EMBL/GenBank/DDBJ databases">
        <authorList>
            <person name="Islam A."/>
            <person name="Islam S."/>
            <person name="Flora M.S."/>
            <person name="Rahman M."/>
            <person name="Ziaur R.M."/>
            <person name="Epstein J.H."/>
            <person name="Hassan M."/>
            <person name="Klassen M."/>
            <person name="Woodard K."/>
            <person name="Webb A."/>
            <person name="Webby R.J."/>
            <person name="El Zowalaty M.E."/>
        </authorList>
    </citation>
    <scope>NUCLEOTIDE SEQUENCE [LARGE SCALE GENOMIC DNA]</scope>
    <source>
        <strain evidence="2">Pbs1</strain>
    </source>
</reference>
<keyword evidence="3" id="KW-1185">Reference proteome</keyword>
<evidence type="ECO:0000313" key="2">
    <source>
        <dbReference type="EMBL" id="CAH0518998.1"/>
    </source>
</evidence>
<comment type="caution">
    <text evidence="2">The sequence shown here is derived from an EMBL/GenBank/DDBJ whole genome shotgun (WGS) entry which is preliminary data.</text>
</comment>
<protein>
    <submittedName>
        <fullName evidence="2">Uncharacterized protein</fullName>
    </submittedName>
</protein>
<accession>A0ABN8D0R6</accession>
<feature type="compositionally biased region" description="Polar residues" evidence="1">
    <location>
        <begin position="17"/>
        <end position="29"/>
    </location>
</feature>